<proteinExistence type="predicted"/>
<evidence type="ECO:0000313" key="2">
    <source>
        <dbReference type="EMBL" id="OGD84951.1"/>
    </source>
</evidence>
<comment type="caution">
    <text evidence="2">The sequence shown here is derived from an EMBL/GenBank/DDBJ whole genome shotgun (WGS) entry which is preliminary data.</text>
</comment>
<feature type="domain" description="HicB-like antitoxin of toxin-antitoxin system" evidence="1">
    <location>
        <begin position="12"/>
        <end position="66"/>
    </location>
</feature>
<reference evidence="2 3" key="1">
    <citation type="journal article" date="2016" name="Nat. Commun.">
        <title>Thousands of microbial genomes shed light on interconnected biogeochemical processes in an aquifer system.</title>
        <authorList>
            <person name="Anantharaman K."/>
            <person name="Brown C.T."/>
            <person name="Hug L.A."/>
            <person name="Sharon I."/>
            <person name="Castelle C.J."/>
            <person name="Probst A.J."/>
            <person name="Thomas B.C."/>
            <person name="Singh A."/>
            <person name="Wilkins M.J."/>
            <person name="Karaoz U."/>
            <person name="Brodie E.L."/>
            <person name="Williams K.H."/>
            <person name="Hubbard S.S."/>
            <person name="Banfield J.F."/>
        </authorList>
    </citation>
    <scope>NUCLEOTIDE SEQUENCE [LARGE SCALE GENOMIC DNA]</scope>
</reference>
<dbReference type="Gene3D" id="3.30.160.250">
    <property type="match status" value="1"/>
</dbReference>
<dbReference type="AlphaFoldDB" id="A0A1F5FZB3"/>
<evidence type="ECO:0000259" key="1">
    <source>
        <dbReference type="Pfam" id="PF15919"/>
    </source>
</evidence>
<name>A0A1F5FZB3_9BACT</name>
<dbReference type="Proteomes" id="UP000177069">
    <property type="component" value="Unassembled WGS sequence"/>
</dbReference>
<evidence type="ECO:0000313" key="3">
    <source>
        <dbReference type="Proteomes" id="UP000177069"/>
    </source>
</evidence>
<protein>
    <submittedName>
        <fullName evidence="2">Antitoxin HicB</fullName>
    </submittedName>
</protein>
<organism evidence="2 3">
    <name type="scientific">Candidatus Curtissbacteria bacterium RIFCSPHIGHO2_01_FULL_41_13</name>
    <dbReference type="NCBI Taxonomy" id="1797745"/>
    <lineage>
        <taxon>Bacteria</taxon>
        <taxon>Candidatus Curtissiibacteriota</taxon>
    </lineage>
</organism>
<dbReference type="PANTHER" id="PTHR34504:SF2">
    <property type="entry name" value="UPF0150 PROTEIN SSL0259"/>
    <property type="match status" value="1"/>
</dbReference>
<dbReference type="InterPro" id="IPR051404">
    <property type="entry name" value="TA_system_antitoxin"/>
</dbReference>
<dbReference type="InterPro" id="IPR035069">
    <property type="entry name" value="TTHA1013/TTHA0281-like"/>
</dbReference>
<gene>
    <name evidence="2" type="ORF">A2696_00400</name>
</gene>
<dbReference type="EMBL" id="MFBA01000044">
    <property type="protein sequence ID" value="OGD84951.1"/>
    <property type="molecule type" value="Genomic_DNA"/>
</dbReference>
<sequence>MAKKKLAKVLKYTAIFEPEKTGGYSVEIPALPGCISQGETFEEALTNIKEAAELYLEDMRESEIPKEEKPIVVSPVEVTL</sequence>
<accession>A0A1F5FZB3</accession>
<dbReference type="SUPFAM" id="SSF143100">
    <property type="entry name" value="TTHA1013/TTHA0281-like"/>
    <property type="match status" value="1"/>
</dbReference>
<dbReference type="PANTHER" id="PTHR34504">
    <property type="entry name" value="ANTITOXIN HICB"/>
    <property type="match status" value="1"/>
</dbReference>
<dbReference type="InterPro" id="IPR031807">
    <property type="entry name" value="HicB-like"/>
</dbReference>
<dbReference type="Pfam" id="PF15919">
    <property type="entry name" value="HicB_lk_antitox"/>
    <property type="match status" value="1"/>
</dbReference>